<feature type="compositionally biased region" description="Basic and acidic residues" evidence="1">
    <location>
        <begin position="77"/>
        <end position="94"/>
    </location>
</feature>
<gene>
    <name evidence="2" type="ORF">CYMTET_36140</name>
</gene>
<protein>
    <submittedName>
        <fullName evidence="2">Uncharacterized protein</fullName>
    </submittedName>
</protein>
<dbReference type="Proteomes" id="UP001190700">
    <property type="component" value="Unassembled WGS sequence"/>
</dbReference>
<accession>A0AAE0CI25</accession>
<dbReference type="GO" id="GO:0016757">
    <property type="term" value="F:glycosyltransferase activity"/>
    <property type="evidence" value="ECO:0007669"/>
    <property type="project" value="UniProtKB-ARBA"/>
</dbReference>
<dbReference type="SUPFAM" id="SSF53448">
    <property type="entry name" value="Nucleotide-diphospho-sugar transferases"/>
    <property type="match status" value="1"/>
</dbReference>
<dbReference type="PANTHER" id="PTHR22916:SF3">
    <property type="entry name" value="UDP-GLCNAC:BETAGAL BETA-1,3-N-ACETYLGLUCOSAMINYLTRANSFERASE-LIKE PROTEIN 1"/>
    <property type="match status" value="1"/>
</dbReference>
<evidence type="ECO:0000313" key="2">
    <source>
        <dbReference type="EMBL" id="KAK3254654.1"/>
    </source>
</evidence>
<dbReference type="PANTHER" id="PTHR22916">
    <property type="entry name" value="GLYCOSYLTRANSFERASE"/>
    <property type="match status" value="1"/>
</dbReference>
<dbReference type="EMBL" id="LGRX02023323">
    <property type="protein sequence ID" value="KAK3254654.1"/>
    <property type="molecule type" value="Genomic_DNA"/>
</dbReference>
<sequence length="549" mass="61450">MAIPKARKGTWQKALVLAIATSAALWYISDLIFEKSQAHSMESPTHIRVEGPRPDPATLSSTLHVISEETPVYGSEAHADSREPPADARAEGPRADPTTFPSTVPETSEAKPADGFNMHVTWPMPTVGPSDQPTINVDPKSELPRGCLPSSHFHEKPFVKTPEPPPCSCGAFECNDLDNPLSSFVLTGFSDIHALLHAVEDIYNFTESAEILILRSRKFVQESFLRRMSSIKTRRDYRKEPMETTFLVEVGGHGAQDSALLRQGLIRMANGREVITVDGSYQGRDSLERRARSVLLQEEFVECLEKSPEVQSRAPRFSFVIQYFRRPEIIPLLVERLATAKGNNEVLVNNDGGTDHALWSQTLAKSSFNHYYLVTSGNIHEIRGYNRLAKLAQGEILVFLQDDDLPPVLPVWLRQAESLFKTHPKLNLLGGYTGKIHGGPLCSKFGIDRDGVYGGLERDEIPLKDKQGRPFMFASQMNMGPFVVTRRGFMEMGAFNTNYSCRGEPGIGFDYEYSIRTWYHGYEAGLVNMQFEYHYGNAMKSGTRSSRSR</sequence>
<reference evidence="2 3" key="1">
    <citation type="journal article" date="2015" name="Genome Biol. Evol.">
        <title>Comparative Genomics of a Bacterivorous Green Alga Reveals Evolutionary Causalities and Consequences of Phago-Mixotrophic Mode of Nutrition.</title>
        <authorList>
            <person name="Burns J.A."/>
            <person name="Paasch A."/>
            <person name="Narechania A."/>
            <person name="Kim E."/>
        </authorList>
    </citation>
    <scope>NUCLEOTIDE SEQUENCE [LARGE SCALE GENOMIC DNA]</scope>
    <source>
        <strain evidence="2 3">PLY_AMNH</strain>
    </source>
</reference>
<dbReference type="CDD" id="cd00761">
    <property type="entry name" value="Glyco_tranf_GTA_type"/>
    <property type="match status" value="1"/>
</dbReference>
<keyword evidence="3" id="KW-1185">Reference proteome</keyword>
<comment type="caution">
    <text evidence="2">The sequence shown here is derived from an EMBL/GenBank/DDBJ whole genome shotgun (WGS) entry which is preliminary data.</text>
</comment>
<proteinExistence type="predicted"/>
<name>A0AAE0CI25_9CHLO</name>
<dbReference type="AlphaFoldDB" id="A0AAE0CI25"/>
<organism evidence="2 3">
    <name type="scientific">Cymbomonas tetramitiformis</name>
    <dbReference type="NCBI Taxonomy" id="36881"/>
    <lineage>
        <taxon>Eukaryota</taxon>
        <taxon>Viridiplantae</taxon>
        <taxon>Chlorophyta</taxon>
        <taxon>Pyramimonadophyceae</taxon>
        <taxon>Pyramimonadales</taxon>
        <taxon>Pyramimonadaceae</taxon>
        <taxon>Cymbomonas</taxon>
    </lineage>
</organism>
<feature type="region of interest" description="Disordered" evidence="1">
    <location>
        <begin position="72"/>
        <end position="113"/>
    </location>
</feature>
<evidence type="ECO:0000313" key="3">
    <source>
        <dbReference type="Proteomes" id="UP001190700"/>
    </source>
</evidence>
<dbReference type="Gene3D" id="3.90.550.10">
    <property type="entry name" value="Spore Coat Polysaccharide Biosynthesis Protein SpsA, Chain A"/>
    <property type="match status" value="1"/>
</dbReference>
<evidence type="ECO:0000256" key="1">
    <source>
        <dbReference type="SAM" id="MobiDB-lite"/>
    </source>
</evidence>
<dbReference type="InterPro" id="IPR029044">
    <property type="entry name" value="Nucleotide-diphossugar_trans"/>
</dbReference>